<organism evidence="1 2">
    <name type="scientific">Necator americanus</name>
    <name type="common">Human hookworm</name>
    <dbReference type="NCBI Taxonomy" id="51031"/>
    <lineage>
        <taxon>Eukaryota</taxon>
        <taxon>Metazoa</taxon>
        <taxon>Ecdysozoa</taxon>
        <taxon>Nematoda</taxon>
        <taxon>Chromadorea</taxon>
        <taxon>Rhabditida</taxon>
        <taxon>Rhabditina</taxon>
        <taxon>Rhabditomorpha</taxon>
        <taxon>Strongyloidea</taxon>
        <taxon>Ancylostomatidae</taxon>
        <taxon>Bunostominae</taxon>
        <taxon>Necator</taxon>
    </lineage>
</organism>
<name>W2SUT7_NECAM</name>
<dbReference type="EMBL" id="KI664253">
    <property type="protein sequence ID" value="ETN72467.1"/>
    <property type="molecule type" value="Genomic_DNA"/>
</dbReference>
<accession>W2SUT7</accession>
<evidence type="ECO:0000313" key="1">
    <source>
        <dbReference type="EMBL" id="ETN72467.1"/>
    </source>
</evidence>
<reference evidence="2" key="1">
    <citation type="journal article" date="2014" name="Nat. Genet.">
        <title>Genome of the human hookworm Necator americanus.</title>
        <authorList>
            <person name="Tang Y.T."/>
            <person name="Gao X."/>
            <person name="Rosa B.A."/>
            <person name="Abubucker S."/>
            <person name="Hallsworth-Pepin K."/>
            <person name="Martin J."/>
            <person name="Tyagi R."/>
            <person name="Heizer E."/>
            <person name="Zhang X."/>
            <person name="Bhonagiri-Palsikar V."/>
            <person name="Minx P."/>
            <person name="Warren W.C."/>
            <person name="Wang Q."/>
            <person name="Zhan B."/>
            <person name="Hotez P.J."/>
            <person name="Sternberg P.W."/>
            <person name="Dougall A."/>
            <person name="Gaze S.T."/>
            <person name="Mulvenna J."/>
            <person name="Sotillo J."/>
            <person name="Ranganathan S."/>
            <person name="Rabelo E.M."/>
            <person name="Wilson R.K."/>
            <person name="Felgner P.L."/>
            <person name="Bethony J."/>
            <person name="Hawdon J.M."/>
            <person name="Gasser R.B."/>
            <person name="Loukas A."/>
            <person name="Mitreva M."/>
        </authorList>
    </citation>
    <scope>NUCLEOTIDE SEQUENCE [LARGE SCALE GENOMIC DNA]</scope>
</reference>
<keyword evidence="2" id="KW-1185">Reference proteome</keyword>
<dbReference type="AlphaFoldDB" id="W2SUT7"/>
<gene>
    <name evidence="1" type="ORF">NECAME_13865</name>
</gene>
<evidence type="ECO:0000313" key="2">
    <source>
        <dbReference type="Proteomes" id="UP000053676"/>
    </source>
</evidence>
<dbReference type="Proteomes" id="UP000053676">
    <property type="component" value="Unassembled WGS sequence"/>
</dbReference>
<dbReference type="KEGG" id="nai:NECAME_13865"/>
<protein>
    <submittedName>
        <fullName evidence="1">Uncharacterized protein</fullName>
    </submittedName>
</protein>
<proteinExistence type="predicted"/>
<sequence length="93" mass="10432">METLGPTIKNSNEKASHSGIRGVPKALVCPTKQFITPTTIPKIVKSFVERGKSAPQKSDETQYDDDDDTFVGAFDREKIPARFIYRTQESDRV</sequence>